<gene>
    <name evidence="2" type="ORF">DFR88_01590</name>
</gene>
<sequence>MKLRVSIQSAKGGVGKSTISMNLSLALAERGFRVLLLDRDNVGYSSRLAGIEDLGLLSSVVDGVESRFFEHFKFKKGFITVVKITGDGPRYDSDVKRVMNEPELRTRFSNLYTNVLKSYPHDYVIVDNASLITFDHDMVRLETTEYLKNYPNMPVRRIYVSNNSKLAVDETLAYISNAESKTTVGKAIGFCINMIAPGMESYAESLLDKALKATNFNLGILIPFFEEVFQYADEMINMPIIPRVRRLAELIVSNPSLDTKIILDK</sequence>
<dbReference type="InterPro" id="IPR050678">
    <property type="entry name" value="DNA_Partitioning_ATPase"/>
</dbReference>
<dbReference type="InterPro" id="IPR002586">
    <property type="entry name" value="CobQ/CobB/MinD/ParA_Nub-bd_dom"/>
</dbReference>
<dbReference type="PANTHER" id="PTHR13696">
    <property type="entry name" value="P-LOOP CONTAINING NUCLEOSIDE TRIPHOSPHATE HYDROLASE"/>
    <property type="match status" value="1"/>
</dbReference>
<dbReference type="AlphaFoldDB" id="A0A4D8SC10"/>
<evidence type="ECO:0000259" key="1">
    <source>
        <dbReference type="Pfam" id="PF01656"/>
    </source>
</evidence>
<organism evidence="2 3">
    <name type="scientific">Metallosphaera prunae</name>
    <dbReference type="NCBI Taxonomy" id="47304"/>
    <lineage>
        <taxon>Archaea</taxon>
        <taxon>Thermoproteota</taxon>
        <taxon>Thermoprotei</taxon>
        <taxon>Sulfolobales</taxon>
        <taxon>Sulfolobaceae</taxon>
        <taxon>Metallosphaera</taxon>
    </lineage>
</organism>
<proteinExistence type="predicted"/>
<dbReference type="SUPFAM" id="SSF52540">
    <property type="entry name" value="P-loop containing nucleoside triphosphate hydrolases"/>
    <property type="match status" value="1"/>
</dbReference>
<name>A0A4D8SC10_METPR</name>
<dbReference type="Gene3D" id="3.40.50.300">
    <property type="entry name" value="P-loop containing nucleotide triphosphate hydrolases"/>
    <property type="match status" value="1"/>
</dbReference>
<dbReference type="KEGG" id="mpru:DFR88_01590"/>
<evidence type="ECO:0000313" key="3">
    <source>
        <dbReference type="Proteomes" id="UP000298568"/>
    </source>
</evidence>
<keyword evidence="3" id="KW-1185">Reference proteome</keyword>
<dbReference type="Pfam" id="PF01656">
    <property type="entry name" value="CbiA"/>
    <property type="match status" value="1"/>
</dbReference>
<dbReference type="PANTHER" id="PTHR13696:SF99">
    <property type="entry name" value="COBYRINIC ACID AC-DIAMIDE SYNTHASE"/>
    <property type="match status" value="1"/>
</dbReference>
<evidence type="ECO:0000313" key="2">
    <source>
        <dbReference type="EMBL" id="QCO29348.1"/>
    </source>
</evidence>
<dbReference type="InterPro" id="IPR027417">
    <property type="entry name" value="P-loop_NTPase"/>
</dbReference>
<feature type="domain" description="CobQ/CobB/MinD/ParA nucleotide binding" evidence="1">
    <location>
        <begin position="6"/>
        <end position="228"/>
    </location>
</feature>
<dbReference type="Proteomes" id="UP000298568">
    <property type="component" value="Chromosome"/>
</dbReference>
<dbReference type="EMBL" id="CP031156">
    <property type="protein sequence ID" value="QCO29348.1"/>
    <property type="molecule type" value="Genomic_DNA"/>
</dbReference>
<reference evidence="2 3" key="1">
    <citation type="submission" date="2018-07" db="EMBL/GenBank/DDBJ databases">
        <title>Complete Genome Sequences of Extremely Thermoacidophilic, Metal-Mobilizing Type-Strain Members of the Archaeal Family Sulfolobaceae: Acidianus brierleyi DSM-1651T, Acidianus sulfidivorans DSM-18786T, Metallosphaera hakonensis DSM-7519T, and Metallosphaera prunae DSM-10039T.</title>
        <authorList>
            <person name="Counts J.A."/>
            <person name="Kelly R.M."/>
        </authorList>
    </citation>
    <scope>NUCLEOTIDE SEQUENCE [LARGE SCALE GENOMIC DNA]</scope>
    <source>
        <strain evidence="2 3">Ron 12/II</strain>
    </source>
</reference>
<accession>A0A4D8SC10</accession>
<protein>
    <recommendedName>
        <fullName evidence="1">CobQ/CobB/MinD/ParA nucleotide binding domain-containing protein</fullName>
    </recommendedName>
</protein>